<keyword evidence="7" id="KW-0965">Cell junction</keyword>
<feature type="transmembrane region" description="Helical" evidence="12">
    <location>
        <begin position="28"/>
        <end position="46"/>
    </location>
</feature>
<sequence>MDQIIGLVSNYAKPRYEDDFVDRLNFQYTSYIFGFSALVIGYNTYFGTSIRCWTPAEFRDGWSEYARDYCLIENTYYLPLEDPNLPPAEQREQKELTYYQWVQFILVFLAFLFYLPYLFWKTVNWWSGLQVRSVVKASVELDKTNMKERQPQMEKIANHLYQFVDHGGHRKSPIPLVPNIIGRNWVAVTYIITKVLFVINLVAQLILIHIFLGFRWGDFFSFRIGFGSNWINNGIFPRQTMCDFDIRNKGSIQQYSIQCVLPMNMLNEKIFLILFYWLIVLLFITIYNLSRSISSFFLFTSRQEFAHRMLHAGYYDHSDSPNETTSSEKVPLIDRPVSLNSDQHRFSSLSPDLVVILSLIAKNAGDNVSIQKIITEIAEYRICCDSGKKTEKCTKFQNLTEMLGFSCCANQIYTTRENICCEGKVYERDRGGGVMAHSCCSSQPLRLDQTCCSGKIHNIISGDCCGEQVYFRRDPSLICCNSTLSNKTTPNDICCGITSYNPLSNSNHCCGDKVSKLDSCCITNSGEFKDYDSNTHVCCDGPMLKQSTKLACCYLKKDEKFINTQYDKSKQCCKYPYDKLYLISKNGTC</sequence>
<evidence type="ECO:0000256" key="6">
    <source>
        <dbReference type="ARBA" id="ARBA00022868"/>
    </source>
</evidence>
<evidence type="ECO:0000256" key="5">
    <source>
        <dbReference type="ARBA" id="ARBA00022692"/>
    </source>
</evidence>
<dbReference type="EMBL" id="CANHGI010000001">
    <property type="protein sequence ID" value="CAI5438795.1"/>
    <property type="molecule type" value="Genomic_DNA"/>
</dbReference>
<dbReference type="AlphaFoldDB" id="A0A9P1I343"/>
<dbReference type="GO" id="GO:0005886">
    <property type="term" value="C:plasma membrane"/>
    <property type="evidence" value="ECO:0007669"/>
    <property type="project" value="UniProtKB-SubCell"/>
</dbReference>
<comment type="similarity">
    <text evidence="12">Belongs to the pannexin family.</text>
</comment>
<evidence type="ECO:0000256" key="7">
    <source>
        <dbReference type="ARBA" id="ARBA00022949"/>
    </source>
</evidence>
<feature type="transmembrane region" description="Helical" evidence="12">
    <location>
        <begin position="270"/>
        <end position="289"/>
    </location>
</feature>
<evidence type="ECO:0000256" key="8">
    <source>
        <dbReference type="ARBA" id="ARBA00022989"/>
    </source>
</evidence>
<dbReference type="PANTHER" id="PTHR11893">
    <property type="entry name" value="INNEXIN"/>
    <property type="match status" value="1"/>
</dbReference>
<keyword evidence="9 12" id="KW-0406">Ion transport</keyword>
<feature type="transmembrane region" description="Helical" evidence="12">
    <location>
        <begin position="101"/>
        <end position="120"/>
    </location>
</feature>
<evidence type="ECO:0000259" key="13">
    <source>
        <dbReference type="Pfam" id="PF24748"/>
    </source>
</evidence>
<dbReference type="InterPro" id="IPR056601">
    <property type="entry name" value="Galaxin_dom"/>
</dbReference>
<evidence type="ECO:0000256" key="10">
    <source>
        <dbReference type="ARBA" id="ARBA00023136"/>
    </source>
</evidence>
<evidence type="ECO:0000313" key="15">
    <source>
        <dbReference type="Proteomes" id="UP001152747"/>
    </source>
</evidence>
<dbReference type="GO" id="GO:0034220">
    <property type="term" value="P:monoatomic ion transmembrane transport"/>
    <property type="evidence" value="ECO:0007669"/>
    <property type="project" value="UniProtKB-KW"/>
</dbReference>
<keyword evidence="15" id="KW-1185">Reference proteome</keyword>
<proteinExistence type="inferred from homology"/>
<dbReference type="PANTHER" id="PTHR11893:SF32">
    <property type="entry name" value="INNEXIN"/>
    <property type="match status" value="1"/>
</dbReference>
<dbReference type="Pfam" id="PF24748">
    <property type="entry name" value="Galaxin_repeat"/>
    <property type="match status" value="1"/>
</dbReference>
<evidence type="ECO:0000256" key="9">
    <source>
        <dbReference type="ARBA" id="ARBA00023065"/>
    </source>
</evidence>
<accession>A0A9P1I343</accession>
<comment type="caution">
    <text evidence="14">The sequence shown here is derived from an EMBL/GenBank/DDBJ whole genome shotgun (WGS) entry which is preliminary data.</text>
</comment>
<evidence type="ECO:0000256" key="3">
    <source>
        <dbReference type="ARBA" id="ARBA00022448"/>
    </source>
</evidence>
<evidence type="ECO:0000256" key="2">
    <source>
        <dbReference type="ARBA" id="ARBA00004651"/>
    </source>
</evidence>
<evidence type="ECO:0000256" key="12">
    <source>
        <dbReference type="RuleBase" id="RU010713"/>
    </source>
</evidence>
<dbReference type="GO" id="GO:0005243">
    <property type="term" value="F:gap junction channel activity"/>
    <property type="evidence" value="ECO:0007669"/>
    <property type="project" value="TreeGrafter"/>
</dbReference>
<dbReference type="InterPro" id="IPR000990">
    <property type="entry name" value="Innexin"/>
</dbReference>
<comment type="subcellular location">
    <subcellularLocation>
        <location evidence="1">Cell junction</location>
        <location evidence="1">Gap junction</location>
    </subcellularLocation>
    <subcellularLocation>
        <location evidence="2 12">Cell membrane</location>
        <topology evidence="2 12">Multi-pass membrane protein</topology>
    </subcellularLocation>
</comment>
<keyword evidence="11 12" id="KW-0407">Ion channel</keyword>
<organism evidence="14 15">
    <name type="scientific">Caenorhabditis angaria</name>
    <dbReference type="NCBI Taxonomy" id="860376"/>
    <lineage>
        <taxon>Eukaryota</taxon>
        <taxon>Metazoa</taxon>
        <taxon>Ecdysozoa</taxon>
        <taxon>Nematoda</taxon>
        <taxon>Chromadorea</taxon>
        <taxon>Rhabditida</taxon>
        <taxon>Rhabditina</taxon>
        <taxon>Rhabditomorpha</taxon>
        <taxon>Rhabditoidea</taxon>
        <taxon>Rhabditidae</taxon>
        <taxon>Peloderinae</taxon>
        <taxon>Caenorhabditis</taxon>
    </lineage>
</organism>
<evidence type="ECO:0000256" key="1">
    <source>
        <dbReference type="ARBA" id="ARBA00004610"/>
    </source>
</evidence>
<keyword evidence="3 12" id="KW-0813">Transport</keyword>
<feature type="domain" description="Galaxin-like repeats" evidence="13">
    <location>
        <begin position="406"/>
        <end position="541"/>
    </location>
</feature>
<dbReference type="OrthoDB" id="5867527at2759"/>
<evidence type="ECO:0000313" key="14">
    <source>
        <dbReference type="EMBL" id="CAI5438795.1"/>
    </source>
</evidence>
<dbReference type="PROSITE" id="PS51013">
    <property type="entry name" value="PANNEXIN"/>
    <property type="match status" value="1"/>
</dbReference>
<keyword evidence="6" id="KW-0303">Gap junction</keyword>
<reference evidence="14" key="1">
    <citation type="submission" date="2022-11" db="EMBL/GenBank/DDBJ databases">
        <authorList>
            <person name="Kikuchi T."/>
        </authorList>
    </citation>
    <scope>NUCLEOTIDE SEQUENCE</scope>
    <source>
        <strain evidence="14">PS1010</strain>
    </source>
</reference>
<dbReference type="Pfam" id="PF00876">
    <property type="entry name" value="Innexin"/>
    <property type="match status" value="1"/>
</dbReference>
<dbReference type="PRINTS" id="PR01262">
    <property type="entry name" value="INNEXIN"/>
</dbReference>
<keyword evidence="8 12" id="KW-1133">Transmembrane helix</keyword>
<gene>
    <name evidence="12" type="primary">inx</name>
    <name evidence="14" type="ORF">CAMP_LOCUS1432</name>
</gene>
<keyword evidence="4" id="KW-1003">Cell membrane</keyword>
<comment type="function">
    <text evidence="12">Structural component of the gap junctions.</text>
</comment>
<feature type="transmembrane region" description="Helical" evidence="12">
    <location>
        <begin position="185"/>
        <end position="214"/>
    </location>
</feature>
<evidence type="ECO:0000256" key="4">
    <source>
        <dbReference type="ARBA" id="ARBA00022475"/>
    </source>
</evidence>
<keyword evidence="5 12" id="KW-0812">Transmembrane</keyword>
<protein>
    <recommendedName>
        <fullName evidence="12">Innexin</fullName>
    </recommendedName>
</protein>
<evidence type="ECO:0000256" key="11">
    <source>
        <dbReference type="ARBA" id="ARBA00023303"/>
    </source>
</evidence>
<keyword evidence="10 12" id="KW-0472">Membrane</keyword>
<dbReference type="Proteomes" id="UP001152747">
    <property type="component" value="Unassembled WGS sequence"/>
</dbReference>
<dbReference type="GO" id="GO:0005921">
    <property type="term" value="C:gap junction"/>
    <property type="evidence" value="ECO:0007669"/>
    <property type="project" value="UniProtKB-SubCell"/>
</dbReference>
<name>A0A9P1I343_9PELO</name>